<keyword evidence="1" id="KW-0812">Transmembrane</keyword>
<dbReference type="InterPro" id="IPR036719">
    <property type="entry name" value="Neuro-gated_channel_TM_sf"/>
</dbReference>
<dbReference type="SUPFAM" id="SSF90112">
    <property type="entry name" value="Neurotransmitter-gated ion-channel transmembrane pore"/>
    <property type="match status" value="1"/>
</dbReference>
<evidence type="ECO:0000256" key="1">
    <source>
        <dbReference type="SAM" id="Phobius"/>
    </source>
</evidence>
<gene>
    <name evidence="2" type="ORF">ANCDUO_13799</name>
</gene>
<accession>A0A0C2GAW0</accession>
<keyword evidence="1" id="KW-0472">Membrane</keyword>
<dbReference type="GO" id="GO:0006811">
    <property type="term" value="P:monoatomic ion transport"/>
    <property type="evidence" value="ECO:0007669"/>
    <property type="project" value="InterPro"/>
</dbReference>
<protein>
    <recommendedName>
        <fullName evidence="4">Neurotransmitter-gated ion-channel transmembrane domain-containing protein</fullName>
    </recommendedName>
</protein>
<feature type="transmembrane region" description="Helical" evidence="1">
    <location>
        <begin position="134"/>
        <end position="153"/>
    </location>
</feature>
<evidence type="ECO:0000313" key="2">
    <source>
        <dbReference type="EMBL" id="KIH56029.1"/>
    </source>
</evidence>
<sequence>MNIGTAHDVGGNHHEIPIALESKTRSSQLVVNRLSFKFIKVPSRESEERLPPRPRAFFGSISSNISDTSSYSYTTRLAALTRQYTSQVRVKERERQMSIVKQPISHHARSIKRHKMGRRCALEWEYLANVIDRVLLTLFSFVTMTFFLMLVFFDQLFTVHTLPHKDS</sequence>
<keyword evidence="3" id="KW-1185">Reference proteome</keyword>
<organism evidence="2 3">
    <name type="scientific">Ancylostoma duodenale</name>
    <dbReference type="NCBI Taxonomy" id="51022"/>
    <lineage>
        <taxon>Eukaryota</taxon>
        <taxon>Metazoa</taxon>
        <taxon>Ecdysozoa</taxon>
        <taxon>Nematoda</taxon>
        <taxon>Chromadorea</taxon>
        <taxon>Rhabditida</taxon>
        <taxon>Rhabditina</taxon>
        <taxon>Rhabditomorpha</taxon>
        <taxon>Strongyloidea</taxon>
        <taxon>Ancylostomatidae</taxon>
        <taxon>Ancylostomatinae</taxon>
        <taxon>Ancylostoma</taxon>
    </lineage>
</organism>
<dbReference type="Gene3D" id="1.20.58.390">
    <property type="entry name" value="Neurotransmitter-gated ion-channel transmembrane domain"/>
    <property type="match status" value="1"/>
</dbReference>
<dbReference type="OrthoDB" id="5904702at2759"/>
<dbReference type="Proteomes" id="UP000054047">
    <property type="component" value="Unassembled WGS sequence"/>
</dbReference>
<proteinExistence type="predicted"/>
<keyword evidence="1" id="KW-1133">Transmembrane helix</keyword>
<evidence type="ECO:0000313" key="3">
    <source>
        <dbReference type="Proteomes" id="UP000054047"/>
    </source>
</evidence>
<evidence type="ECO:0008006" key="4">
    <source>
        <dbReference type="Google" id="ProtNLM"/>
    </source>
</evidence>
<dbReference type="InterPro" id="IPR038050">
    <property type="entry name" value="Neuro_actylchol_rec"/>
</dbReference>
<name>A0A0C2GAW0_9BILA</name>
<dbReference type="EMBL" id="KN736369">
    <property type="protein sequence ID" value="KIH56029.1"/>
    <property type="molecule type" value="Genomic_DNA"/>
</dbReference>
<dbReference type="GO" id="GO:0016020">
    <property type="term" value="C:membrane"/>
    <property type="evidence" value="ECO:0007669"/>
    <property type="project" value="InterPro"/>
</dbReference>
<reference evidence="2 3" key="1">
    <citation type="submission" date="2013-12" db="EMBL/GenBank/DDBJ databases">
        <title>Draft genome of the parsitic nematode Ancylostoma duodenale.</title>
        <authorList>
            <person name="Mitreva M."/>
        </authorList>
    </citation>
    <scope>NUCLEOTIDE SEQUENCE [LARGE SCALE GENOMIC DNA]</scope>
    <source>
        <strain evidence="2 3">Zhejiang</strain>
    </source>
</reference>
<dbReference type="AlphaFoldDB" id="A0A0C2GAW0"/>